<feature type="domain" description="Polymerase nucleotidyl transferase" evidence="1">
    <location>
        <begin position="10"/>
        <end position="82"/>
    </location>
</feature>
<evidence type="ECO:0000259" key="1">
    <source>
        <dbReference type="Pfam" id="PF01909"/>
    </source>
</evidence>
<evidence type="ECO:0000313" key="3">
    <source>
        <dbReference type="Proteomes" id="UP001165308"/>
    </source>
</evidence>
<dbReference type="InterPro" id="IPR043519">
    <property type="entry name" value="NT_sf"/>
</dbReference>
<name>A0ABT0SPT3_9GAMM</name>
<evidence type="ECO:0000313" key="2">
    <source>
        <dbReference type="EMBL" id="MCL7929746.1"/>
    </source>
</evidence>
<accession>A0ABT0SPT3</accession>
<sequence>MRLTNVQRETIKGVTKELFGSDAEVKLFGSRLDDAAKGGDIDLLVVSEALIKNKVQKALYMVARLQVKLGDQPIDVLVVDPETALTAVHRQALRAGETL</sequence>
<dbReference type="Gene3D" id="3.30.460.10">
    <property type="entry name" value="Beta Polymerase, domain 2"/>
    <property type="match status" value="1"/>
</dbReference>
<organism evidence="2 3">
    <name type="scientific">Halomonas llamarensis</name>
    <dbReference type="NCBI Taxonomy" id="2945104"/>
    <lineage>
        <taxon>Bacteria</taxon>
        <taxon>Pseudomonadati</taxon>
        <taxon>Pseudomonadota</taxon>
        <taxon>Gammaproteobacteria</taxon>
        <taxon>Oceanospirillales</taxon>
        <taxon>Halomonadaceae</taxon>
        <taxon>Halomonas</taxon>
    </lineage>
</organism>
<dbReference type="EMBL" id="JAMJPJ010000008">
    <property type="protein sequence ID" value="MCL7929746.1"/>
    <property type="molecule type" value="Genomic_DNA"/>
</dbReference>
<gene>
    <name evidence="2" type="ORF">M8006_07070</name>
</gene>
<reference evidence="2" key="1">
    <citation type="submission" date="2022-05" db="EMBL/GenBank/DDBJ databases">
        <title>Halomonas geminus sp. nov. and Halomonas llamarensis sp. nov. isolated from high-altitude salars of the Atacama Desert.</title>
        <authorList>
            <person name="Hintersatz C."/>
            <person name="Rojas L.A."/>
            <person name="Wei T.-S."/>
            <person name="Kutschke S."/>
            <person name="Lehmann F."/>
            <person name="Jain R."/>
            <person name="Pollmann K."/>
        </authorList>
    </citation>
    <scope>NUCLEOTIDE SEQUENCE</scope>
    <source>
        <strain evidence="2">ATCHA</strain>
    </source>
</reference>
<comment type="caution">
    <text evidence="2">The sequence shown here is derived from an EMBL/GenBank/DDBJ whole genome shotgun (WGS) entry which is preliminary data.</text>
</comment>
<dbReference type="SUPFAM" id="SSF81301">
    <property type="entry name" value="Nucleotidyltransferase"/>
    <property type="match status" value="1"/>
</dbReference>
<dbReference type="CDD" id="cd05403">
    <property type="entry name" value="NT_KNTase_like"/>
    <property type="match status" value="1"/>
</dbReference>
<dbReference type="Pfam" id="PF01909">
    <property type="entry name" value="NTP_transf_2"/>
    <property type="match status" value="1"/>
</dbReference>
<keyword evidence="3" id="KW-1185">Reference proteome</keyword>
<dbReference type="RefSeq" id="WP_250080758.1">
    <property type="nucleotide sequence ID" value="NZ_JAMJPJ010000008.1"/>
</dbReference>
<protein>
    <submittedName>
        <fullName evidence="2">Nucleotidyltransferase domain-containing protein</fullName>
    </submittedName>
</protein>
<dbReference type="Proteomes" id="UP001165308">
    <property type="component" value="Unassembled WGS sequence"/>
</dbReference>
<proteinExistence type="predicted"/>
<dbReference type="InterPro" id="IPR002934">
    <property type="entry name" value="Polymerase_NTP_transf_dom"/>
</dbReference>